<dbReference type="AlphaFoldDB" id="A0A731VHS0"/>
<sequence>MTDMNIENRKLNRPASENDKQHKKVFPIEAEAFHSPEETLARLNSHRQGLTIEEASERLKVYGRNEVAHEQVPPALIQLLQAFNNPFIYVLMALAGVSFITDYWLPLRRG</sequence>
<dbReference type="SMART" id="SM00831">
    <property type="entry name" value="Cation_ATPase_N"/>
    <property type="match status" value="1"/>
</dbReference>
<protein>
    <submittedName>
        <fullName evidence="4">Magnesium-translocating P-type ATPase</fullName>
    </submittedName>
</protein>
<evidence type="ECO:0000256" key="1">
    <source>
        <dbReference type="SAM" id="MobiDB-lite"/>
    </source>
</evidence>
<accession>A0A731VHS0</accession>
<gene>
    <name evidence="4" type="ORF">G4H04_002758</name>
</gene>
<keyword evidence="2" id="KW-0812">Transmembrane</keyword>
<dbReference type="InterPro" id="IPR004014">
    <property type="entry name" value="ATPase_P-typ_cation-transptr_N"/>
</dbReference>
<feature type="transmembrane region" description="Helical" evidence="2">
    <location>
        <begin position="87"/>
        <end position="105"/>
    </location>
</feature>
<dbReference type="Pfam" id="PF00690">
    <property type="entry name" value="Cation_ATPase_N"/>
    <property type="match status" value="1"/>
</dbReference>
<evidence type="ECO:0000313" key="4">
    <source>
        <dbReference type="EMBL" id="HAE4806976.1"/>
    </source>
</evidence>
<organism evidence="4">
    <name type="scientific">Salmonella typhimurium</name>
    <dbReference type="NCBI Taxonomy" id="90371"/>
    <lineage>
        <taxon>Bacteria</taxon>
        <taxon>Pseudomonadati</taxon>
        <taxon>Pseudomonadota</taxon>
        <taxon>Gammaproteobacteria</taxon>
        <taxon>Enterobacterales</taxon>
        <taxon>Enterobacteriaceae</taxon>
        <taxon>Salmonella</taxon>
    </lineage>
</organism>
<dbReference type="EMBL" id="DAASBI010000041">
    <property type="protein sequence ID" value="HAE4806976.1"/>
    <property type="molecule type" value="Genomic_DNA"/>
</dbReference>
<reference evidence="4" key="1">
    <citation type="journal article" date="2018" name="Genome Biol.">
        <title>SKESA: strategic k-mer extension for scrupulous assemblies.</title>
        <authorList>
            <person name="Souvorov A."/>
            <person name="Agarwala R."/>
            <person name="Lipman D.J."/>
        </authorList>
    </citation>
    <scope>NUCLEOTIDE SEQUENCE</scope>
    <source>
        <strain evidence="4">ST15</strain>
    </source>
</reference>
<reference evidence="4" key="2">
    <citation type="submission" date="2018-07" db="EMBL/GenBank/DDBJ databases">
        <authorList>
            <consortium name="NCBI Pathogen Detection Project"/>
        </authorList>
    </citation>
    <scope>NUCLEOTIDE SEQUENCE</scope>
    <source>
        <strain evidence="4">ST15</strain>
    </source>
</reference>
<dbReference type="SUPFAM" id="SSF81665">
    <property type="entry name" value="Calcium ATPase, transmembrane domain M"/>
    <property type="match status" value="1"/>
</dbReference>
<feature type="non-terminal residue" evidence="4">
    <location>
        <position position="110"/>
    </location>
</feature>
<dbReference type="InterPro" id="IPR023298">
    <property type="entry name" value="ATPase_P-typ_TM_dom_sf"/>
</dbReference>
<evidence type="ECO:0000256" key="2">
    <source>
        <dbReference type="SAM" id="Phobius"/>
    </source>
</evidence>
<dbReference type="Gene3D" id="2.70.150.10">
    <property type="entry name" value="Calcium-transporting ATPase, cytoplasmic transduction domain A"/>
    <property type="match status" value="1"/>
</dbReference>
<feature type="region of interest" description="Disordered" evidence="1">
    <location>
        <begin position="1"/>
        <end position="23"/>
    </location>
</feature>
<feature type="compositionally biased region" description="Basic and acidic residues" evidence="1">
    <location>
        <begin position="1"/>
        <end position="20"/>
    </location>
</feature>
<comment type="caution">
    <text evidence="4">The sequence shown here is derived from an EMBL/GenBank/DDBJ whole genome shotgun (WGS) entry which is preliminary data.</text>
</comment>
<proteinExistence type="predicted"/>
<keyword evidence="2" id="KW-1133">Transmembrane helix</keyword>
<feature type="domain" description="Cation-transporting P-type ATPase N-terminal" evidence="3">
    <location>
        <begin position="30"/>
        <end position="103"/>
    </location>
</feature>
<dbReference type="Gene3D" id="1.20.1110.10">
    <property type="entry name" value="Calcium-transporting ATPase, transmembrane domain"/>
    <property type="match status" value="1"/>
</dbReference>
<keyword evidence="2" id="KW-0472">Membrane</keyword>
<dbReference type="GO" id="GO:0022857">
    <property type="term" value="F:transmembrane transporter activity"/>
    <property type="evidence" value="ECO:0007669"/>
    <property type="project" value="UniProtKB-ARBA"/>
</dbReference>
<name>A0A731VHS0_SALTM</name>
<evidence type="ECO:0000259" key="3">
    <source>
        <dbReference type="SMART" id="SM00831"/>
    </source>
</evidence>